<sequence length="58" mass="6676">MLGIAKDPVCKAKVKKSTRYKWIFNSRVFYFDSAACKGTFKGNPHQFIGDKNKKSFLE</sequence>
<dbReference type="InterPro" id="IPR007029">
    <property type="entry name" value="YHS_dom"/>
</dbReference>
<reference evidence="2" key="1">
    <citation type="journal article" date="2015" name="Nature">
        <title>Complex archaea that bridge the gap between prokaryotes and eukaryotes.</title>
        <authorList>
            <person name="Spang A."/>
            <person name="Saw J.H."/>
            <person name="Jorgensen S.L."/>
            <person name="Zaremba-Niedzwiedzka K."/>
            <person name="Martijn J."/>
            <person name="Lind A.E."/>
            <person name="van Eijk R."/>
            <person name="Schleper C."/>
            <person name="Guy L."/>
            <person name="Ettema T.J."/>
        </authorList>
    </citation>
    <scope>NUCLEOTIDE SEQUENCE</scope>
</reference>
<name>A0A0F9AH68_9ZZZZ</name>
<accession>A0A0F9AH68</accession>
<evidence type="ECO:0000313" key="2">
    <source>
        <dbReference type="EMBL" id="KKK71501.1"/>
    </source>
</evidence>
<protein>
    <recommendedName>
        <fullName evidence="1">YHS domain-containing protein</fullName>
    </recommendedName>
</protein>
<dbReference type="AlphaFoldDB" id="A0A0F9AH68"/>
<feature type="non-terminal residue" evidence="2">
    <location>
        <position position="58"/>
    </location>
</feature>
<proteinExistence type="predicted"/>
<feature type="domain" description="YHS" evidence="1">
    <location>
        <begin position="6"/>
        <end position="49"/>
    </location>
</feature>
<dbReference type="EMBL" id="LAZR01057705">
    <property type="protein sequence ID" value="KKK71501.1"/>
    <property type="molecule type" value="Genomic_DNA"/>
</dbReference>
<dbReference type="Pfam" id="PF04945">
    <property type="entry name" value="YHS"/>
    <property type="match status" value="1"/>
</dbReference>
<comment type="caution">
    <text evidence="2">The sequence shown here is derived from an EMBL/GenBank/DDBJ whole genome shotgun (WGS) entry which is preliminary data.</text>
</comment>
<organism evidence="2">
    <name type="scientific">marine sediment metagenome</name>
    <dbReference type="NCBI Taxonomy" id="412755"/>
    <lineage>
        <taxon>unclassified sequences</taxon>
        <taxon>metagenomes</taxon>
        <taxon>ecological metagenomes</taxon>
    </lineage>
</organism>
<gene>
    <name evidence="2" type="ORF">LCGC14_2913270</name>
</gene>
<evidence type="ECO:0000259" key="1">
    <source>
        <dbReference type="Pfam" id="PF04945"/>
    </source>
</evidence>